<evidence type="ECO:0008006" key="3">
    <source>
        <dbReference type="Google" id="ProtNLM"/>
    </source>
</evidence>
<name>A0ABQ1MHL9_9BACT</name>
<reference evidence="2" key="1">
    <citation type="journal article" date="2019" name="Int. J. Syst. Evol. Microbiol.">
        <title>The Global Catalogue of Microorganisms (GCM) 10K type strain sequencing project: providing services to taxonomists for standard genome sequencing and annotation.</title>
        <authorList>
            <consortium name="The Broad Institute Genomics Platform"/>
            <consortium name="The Broad Institute Genome Sequencing Center for Infectious Disease"/>
            <person name="Wu L."/>
            <person name="Ma J."/>
        </authorList>
    </citation>
    <scope>NUCLEOTIDE SEQUENCE [LARGE SCALE GENOMIC DNA]</scope>
    <source>
        <strain evidence="2">CGMCC 1.10832</strain>
    </source>
</reference>
<evidence type="ECO:0000313" key="1">
    <source>
        <dbReference type="EMBL" id="GGC40700.1"/>
    </source>
</evidence>
<dbReference type="Proteomes" id="UP000636010">
    <property type="component" value="Unassembled WGS sequence"/>
</dbReference>
<evidence type="ECO:0000313" key="2">
    <source>
        <dbReference type="Proteomes" id="UP000636010"/>
    </source>
</evidence>
<sequence length="222" mass="25574">MTLTLMVTLSIVSYSKNKWWAFKQMQLLPPELAKITGCEFVKVLGTGSGFGFSLWPDFNTYALLLKWKDEEATENFFGSSKIFSQVHSRSESVETYYLQSLGAHGSWYGKNPFPEKGKYTGGEIAVITRARININKLPRFWQFVPKASKSIQNANGLIYTKGIGEWPLIEQATFSIWENEQAMKNYAYADIHKEIIGKVKKENWYKEELFSRFNVIKRLSHS</sequence>
<gene>
    <name evidence="1" type="ORF">GCM10011506_27830</name>
</gene>
<dbReference type="CDD" id="cd21650">
    <property type="entry name" value="CrtA-like"/>
    <property type="match status" value="1"/>
</dbReference>
<dbReference type="InterPro" id="IPR011008">
    <property type="entry name" value="Dimeric_a/b-barrel"/>
</dbReference>
<keyword evidence="2" id="KW-1185">Reference proteome</keyword>
<protein>
    <recommendedName>
        <fullName evidence="3">Spheroidene monooxygenase</fullName>
    </recommendedName>
</protein>
<accession>A0ABQ1MHL9</accession>
<dbReference type="EMBL" id="BMEC01000009">
    <property type="protein sequence ID" value="GGC40700.1"/>
    <property type="molecule type" value="Genomic_DNA"/>
</dbReference>
<dbReference type="SUPFAM" id="SSF54909">
    <property type="entry name" value="Dimeric alpha+beta barrel"/>
    <property type="match status" value="1"/>
</dbReference>
<proteinExistence type="predicted"/>
<dbReference type="InterPro" id="IPR049574">
    <property type="entry name" value="CrtA-like"/>
</dbReference>
<organism evidence="1 2">
    <name type="scientific">Marivirga lumbricoides</name>
    <dbReference type="NCBI Taxonomy" id="1046115"/>
    <lineage>
        <taxon>Bacteria</taxon>
        <taxon>Pseudomonadati</taxon>
        <taxon>Bacteroidota</taxon>
        <taxon>Cytophagia</taxon>
        <taxon>Cytophagales</taxon>
        <taxon>Marivirgaceae</taxon>
        <taxon>Marivirga</taxon>
    </lineage>
</organism>
<comment type="caution">
    <text evidence="1">The sequence shown here is derived from an EMBL/GenBank/DDBJ whole genome shotgun (WGS) entry which is preliminary data.</text>
</comment>